<dbReference type="InterPro" id="IPR029058">
    <property type="entry name" value="AB_hydrolase_fold"/>
</dbReference>
<keyword evidence="1" id="KW-0378">Hydrolase</keyword>
<sequence length="269" mass="30427">MKEGMLNIEGGQLFYTVSGEGEPIVLIHGNFNDHQIWNGQVDFFSAHYKLVRYDLRGYGLSSTPNATFSNIDDLKALIDSLKLRNIALVGSSMGGGIATDFTLTYPHLVKTLILVAPSINGNPYPMKLLWHGIKNFIHLRLKGRKKAIESFIVNPFWSYFFPPLRKVEARTQLIDNVRNPNNFCRFSPSLSAAVKPYAFNRLHEINIPTLIIIPDQDHSFNIETAKTLHKRIELSSKITMHGCGHLPFIEAPHEFNQTVFDFLSKSSLT</sequence>
<evidence type="ECO:0000256" key="1">
    <source>
        <dbReference type="ARBA" id="ARBA00022801"/>
    </source>
</evidence>
<comment type="caution">
    <text evidence="3">The sequence shown here is derived from an EMBL/GenBank/DDBJ whole genome shotgun (WGS) entry which is preliminary data.</text>
</comment>
<dbReference type="InterPro" id="IPR000073">
    <property type="entry name" value="AB_hydrolase_1"/>
</dbReference>
<dbReference type="InterPro" id="IPR050266">
    <property type="entry name" value="AB_hydrolase_sf"/>
</dbReference>
<dbReference type="EMBL" id="QPJW01000001">
    <property type="protein sequence ID" value="RCX23185.1"/>
    <property type="molecule type" value="Genomic_DNA"/>
</dbReference>
<gene>
    <name evidence="3" type="ORF">DFP94_101779</name>
</gene>
<dbReference type="RefSeq" id="WP_114495099.1">
    <property type="nucleotide sequence ID" value="NZ_QPJW01000001.1"/>
</dbReference>
<dbReference type="PANTHER" id="PTHR43798:SF31">
    <property type="entry name" value="AB HYDROLASE SUPERFAMILY PROTEIN YCLE"/>
    <property type="match status" value="1"/>
</dbReference>
<organism evidence="3 4">
    <name type="scientific">Fontibacillus phaseoli</name>
    <dbReference type="NCBI Taxonomy" id="1416533"/>
    <lineage>
        <taxon>Bacteria</taxon>
        <taxon>Bacillati</taxon>
        <taxon>Bacillota</taxon>
        <taxon>Bacilli</taxon>
        <taxon>Bacillales</taxon>
        <taxon>Paenibacillaceae</taxon>
        <taxon>Fontibacillus</taxon>
    </lineage>
</organism>
<dbReference type="Pfam" id="PF00561">
    <property type="entry name" value="Abhydrolase_1"/>
    <property type="match status" value="1"/>
</dbReference>
<dbReference type="GO" id="GO:0016020">
    <property type="term" value="C:membrane"/>
    <property type="evidence" value="ECO:0007669"/>
    <property type="project" value="TreeGrafter"/>
</dbReference>
<dbReference type="InterPro" id="IPR000639">
    <property type="entry name" value="Epox_hydrolase-like"/>
</dbReference>
<evidence type="ECO:0000259" key="2">
    <source>
        <dbReference type="Pfam" id="PF00561"/>
    </source>
</evidence>
<dbReference type="PRINTS" id="PR00111">
    <property type="entry name" value="ABHYDROLASE"/>
</dbReference>
<dbReference type="PANTHER" id="PTHR43798">
    <property type="entry name" value="MONOACYLGLYCEROL LIPASE"/>
    <property type="match status" value="1"/>
</dbReference>
<proteinExistence type="predicted"/>
<dbReference type="SUPFAM" id="SSF53474">
    <property type="entry name" value="alpha/beta-Hydrolases"/>
    <property type="match status" value="1"/>
</dbReference>
<dbReference type="PRINTS" id="PR00412">
    <property type="entry name" value="EPOXHYDRLASE"/>
</dbReference>
<feature type="domain" description="AB hydrolase-1" evidence="2">
    <location>
        <begin position="23"/>
        <end position="252"/>
    </location>
</feature>
<keyword evidence="4" id="KW-1185">Reference proteome</keyword>
<protein>
    <submittedName>
        <fullName evidence="3">Pimeloyl-ACP methyl ester carboxylesterase</fullName>
    </submittedName>
</protein>
<evidence type="ECO:0000313" key="3">
    <source>
        <dbReference type="EMBL" id="RCX23185.1"/>
    </source>
</evidence>
<dbReference type="AlphaFoldDB" id="A0A369BQ59"/>
<name>A0A369BQ59_9BACL</name>
<evidence type="ECO:0000313" key="4">
    <source>
        <dbReference type="Proteomes" id="UP000253090"/>
    </source>
</evidence>
<reference evidence="3 4" key="1">
    <citation type="submission" date="2018-07" db="EMBL/GenBank/DDBJ databases">
        <title>Genomic Encyclopedia of Type Strains, Phase III (KMG-III): the genomes of soil and plant-associated and newly described type strains.</title>
        <authorList>
            <person name="Whitman W."/>
        </authorList>
    </citation>
    <scope>NUCLEOTIDE SEQUENCE [LARGE SCALE GENOMIC DNA]</scope>
    <source>
        <strain evidence="3 4">CECT 8333</strain>
    </source>
</reference>
<dbReference type="GO" id="GO:0016787">
    <property type="term" value="F:hydrolase activity"/>
    <property type="evidence" value="ECO:0007669"/>
    <property type="project" value="UniProtKB-KW"/>
</dbReference>
<accession>A0A369BQ59</accession>
<dbReference type="Gene3D" id="3.40.50.1820">
    <property type="entry name" value="alpha/beta hydrolase"/>
    <property type="match status" value="1"/>
</dbReference>
<dbReference type="OrthoDB" id="9805423at2"/>
<dbReference type="Proteomes" id="UP000253090">
    <property type="component" value="Unassembled WGS sequence"/>
</dbReference>